<name>A0A2K8UHM8_9GAMM</name>
<evidence type="ECO:0000259" key="7">
    <source>
        <dbReference type="PROSITE" id="PS51186"/>
    </source>
</evidence>
<keyword evidence="8" id="KW-0614">Plasmid</keyword>
<evidence type="ECO:0000256" key="3">
    <source>
        <dbReference type="ARBA" id="ARBA00022649"/>
    </source>
</evidence>
<dbReference type="EMBL" id="CP020371">
    <property type="protein sequence ID" value="AUB85048.1"/>
    <property type="molecule type" value="Genomic_DNA"/>
</dbReference>
<evidence type="ECO:0000256" key="5">
    <source>
        <dbReference type="ARBA" id="ARBA00023315"/>
    </source>
</evidence>
<dbReference type="Pfam" id="PF13508">
    <property type="entry name" value="Acetyltransf_7"/>
    <property type="match status" value="1"/>
</dbReference>
<keyword evidence="9" id="KW-1185">Reference proteome</keyword>
<keyword evidence="3" id="KW-1277">Toxin-antitoxin system</keyword>
<keyword evidence="4 8" id="KW-0808">Transferase</keyword>
<dbReference type="GO" id="GO:0016747">
    <property type="term" value="F:acyltransferase activity, transferring groups other than amino-acyl groups"/>
    <property type="evidence" value="ECO:0007669"/>
    <property type="project" value="InterPro"/>
</dbReference>
<dbReference type="Gene3D" id="3.40.630.30">
    <property type="match status" value="1"/>
</dbReference>
<accession>A0A2K8UHM8</accession>
<dbReference type="PANTHER" id="PTHR36449:SF1">
    <property type="entry name" value="ACETYLTRANSFERASE"/>
    <property type="match status" value="1"/>
</dbReference>
<feature type="domain" description="N-acetyltransferase" evidence="7">
    <location>
        <begin position="1"/>
        <end position="172"/>
    </location>
</feature>
<dbReference type="OrthoDB" id="9799147at2"/>
<dbReference type="InterPro" id="IPR016181">
    <property type="entry name" value="Acyl_CoA_acyltransferase"/>
</dbReference>
<dbReference type="PROSITE" id="PS51186">
    <property type="entry name" value="GNAT"/>
    <property type="match status" value="1"/>
</dbReference>
<sequence length="208" mass="22898">MPTVGTWTAPAPLAATHDLTIFESGEPALDHWLKTHARRNEGRGASRTYVVCNDDQVIGYYSLATGSVCSEQAPGRIRRNMPNPIPVMLLGRLAIDLAWQRRGIGKALLRDAIFRTATVAQLVGVKALMVHALSESARRFYEVHGFDPSPTHPRTLFLPIVLSSGELHRSTPHDRQVLRRDDFTAEDLKAVSAVEPSPQAAAFDDEIP</sequence>
<evidence type="ECO:0000256" key="6">
    <source>
        <dbReference type="ARBA" id="ARBA00049880"/>
    </source>
</evidence>
<evidence type="ECO:0000313" key="9">
    <source>
        <dbReference type="Proteomes" id="UP000232638"/>
    </source>
</evidence>
<evidence type="ECO:0000256" key="4">
    <source>
        <dbReference type="ARBA" id="ARBA00022679"/>
    </source>
</evidence>
<gene>
    <name evidence="8" type="ORF">THSYN_29360</name>
</gene>
<dbReference type="CDD" id="cd04301">
    <property type="entry name" value="NAT_SF"/>
    <property type="match status" value="1"/>
</dbReference>
<keyword evidence="5" id="KW-0012">Acyltransferase</keyword>
<protein>
    <submittedName>
        <fullName evidence="8">GNAT family N-acetyltransferase</fullName>
    </submittedName>
</protein>
<comment type="similarity">
    <text evidence="1">Belongs to the acetyltransferase family. GNAT subfamily.</text>
</comment>
<proteinExistence type="inferred from homology"/>
<evidence type="ECO:0000256" key="2">
    <source>
        <dbReference type="ARBA" id="ARBA00022491"/>
    </source>
</evidence>
<comment type="catalytic activity">
    <reaction evidence="6">
        <text>glycyl-tRNA(Gly) + acetyl-CoA = N-acetylglycyl-tRNA(Gly) + CoA + H(+)</text>
        <dbReference type="Rhea" id="RHEA:81867"/>
        <dbReference type="Rhea" id="RHEA-COMP:9683"/>
        <dbReference type="Rhea" id="RHEA-COMP:19766"/>
        <dbReference type="ChEBI" id="CHEBI:15378"/>
        <dbReference type="ChEBI" id="CHEBI:57287"/>
        <dbReference type="ChEBI" id="CHEBI:57288"/>
        <dbReference type="ChEBI" id="CHEBI:78522"/>
        <dbReference type="ChEBI" id="CHEBI:232036"/>
    </reaction>
</comment>
<evidence type="ECO:0000256" key="1">
    <source>
        <dbReference type="ARBA" id="ARBA00009342"/>
    </source>
</evidence>
<reference evidence="8 9" key="1">
    <citation type="submission" date="2017-03" db="EMBL/GenBank/DDBJ databases">
        <title>Complete genome sequence of Candidatus 'Thiodictyon syntrophicum' sp. nov. strain Cad16T, a photolithoautotroph purple sulfur bacterium isolated from an alpine meromictic lake.</title>
        <authorList>
            <person name="Luedin S.M."/>
            <person name="Pothier J.F."/>
            <person name="Danza F."/>
            <person name="Storelli N."/>
            <person name="Wittwer M."/>
            <person name="Tonolla M."/>
        </authorList>
    </citation>
    <scope>NUCLEOTIDE SEQUENCE [LARGE SCALE GENOMIC DNA]</scope>
    <source>
        <strain evidence="8 9">Cad16T</strain>
        <plasmid evidence="9">Plasmid pts417</plasmid>
    </source>
</reference>
<dbReference type="AlphaFoldDB" id="A0A2K8UHM8"/>
<dbReference type="PANTHER" id="PTHR36449">
    <property type="entry name" value="ACETYLTRANSFERASE-RELATED"/>
    <property type="match status" value="1"/>
</dbReference>
<dbReference type="InterPro" id="IPR000182">
    <property type="entry name" value="GNAT_dom"/>
</dbReference>
<dbReference type="RefSeq" id="WP_100922702.1">
    <property type="nucleotide sequence ID" value="NZ_CP020371.1"/>
</dbReference>
<evidence type="ECO:0000313" key="8">
    <source>
        <dbReference type="EMBL" id="AUB85048.1"/>
    </source>
</evidence>
<dbReference type="Proteomes" id="UP000232638">
    <property type="component" value="Plasmid pTs417"/>
</dbReference>
<dbReference type="SUPFAM" id="SSF55729">
    <property type="entry name" value="Acyl-CoA N-acyltransferases (Nat)"/>
    <property type="match status" value="1"/>
</dbReference>
<geneLocation type="plasmid" evidence="9">
    <name>pts417</name>
</geneLocation>
<organism evidence="8 9">
    <name type="scientific">Candidatus Thiodictyon syntrophicum</name>
    <dbReference type="NCBI Taxonomy" id="1166950"/>
    <lineage>
        <taxon>Bacteria</taxon>
        <taxon>Pseudomonadati</taxon>
        <taxon>Pseudomonadota</taxon>
        <taxon>Gammaproteobacteria</taxon>
        <taxon>Chromatiales</taxon>
        <taxon>Chromatiaceae</taxon>
        <taxon>Thiodictyon</taxon>
    </lineage>
</organism>
<keyword evidence="2" id="KW-0678">Repressor</keyword>
<dbReference type="KEGG" id="tsy:THSYN_29360"/>